<gene>
    <name evidence="7" type="ORF">A2628_01985</name>
</gene>
<proteinExistence type="predicted"/>
<evidence type="ECO:0000256" key="3">
    <source>
        <dbReference type="ARBA" id="ARBA00022989"/>
    </source>
</evidence>
<keyword evidence="4 5" id="KW-0472">Membrane</keyword>
<feature type="transmembrane region" description="Helical" evidence="5">
    <location>
        <begin position="430"/>
        <end position="448"/>
    </location>
</feature>
<comment type="subcellular location">
    <subcellularLocation>
        <location evidence="1">Membrane</location>
        <topology evidence="1">Multi-pass membrane protein</topology>
    </subcellularLocation>
</comment>
<dbReference type="InterPro" id="IPR051533">
    <property type="entry name" value="WaaL-like"/>
</dbReference>
<dbReference type="PANTHER" id="PTHR37422">
    <property type="entry name" value="TEICHURONIC ACID BIOSYNTHESIS PROTEIN TUAE"/>
    <property type="match status" value="1"/>
</dbReference>
<feature type="transmembrane region" description="Helical" evidence="5">
    <location>
        <begin position="131"/>
        <end position="149"/>
    </location>
</feature>
<dbReference type="PANTHER" id="PTHR37422:SF13">
    <property type="entry name" value="LIPOPOLYSACCHARIDE BIOSYNTHESIS PROTEIN PA4999-RELATED"/>
    <property type="match status" value="1"/>
</dbReference>
<sequence>MHERSSKLKIIYKYLVSAIILAVPLYPKFPLIEVPGTFVSVRLEDFLLALTFSFFVLISITRLKNLLKSDIVIGILLFLIIGLVSTLFGIIVLKTVLPHLGILHWIRRIEYFTAFFIGILAIKLNKGDLNYYVKLFLIVIVLCFIYGFGQKHFYWPIIITQNAEYSKGVALRYIPGSHVNSTFAGHYDLSTFLVLTLPFLIALFFILKKYRDKLLIGGVIFMGLWLMVNAASRISLFSYLLATTLSLLMLKKYKEILVIFVISLVFVGYSSNLIARYSRVFDVLKGKYLINYSLTAPLVFASENLVSPRRDHPTPTPTPQPPIEDRSTSIRLNVEWPRAIRALIKNPFLGTGFSSITLATDNDYLRLLGEVGLLGFASFLLIFVRLLKDILLKFPFSLHFQRLELAFITGVSASLIGVGINAFFIDVFEASKFVIVFWLLVGIIIGMVDNHIYEE</sequence>
<accession>A0A1F7YJT6</accession>
<organism evidence="7 8">
    <name type="scientific">Candidatus Woesebacteria bacterium RIFCSPHIGHO2_01_FULL_40_22</name>
    <dbReference type="NCBI Taxonomy" id="1802499"/>
    <lineage>
        <taxon>Bacteria</taxon>
        <taxon>Candidatus Woeseibacteriota</taxon>
    </lineage>
</organism>
<evidence type="ECO:0000256" key="1">
    <source>
        <dbReference type="ARBA" id="ARBA00004141"/>
    </source>
</evidence>
<dbReference type="EMBL" id="MGGL01000004">
    <property type="protein sequence ID" value="OGM27537.1"/>
    <property type="molecule type" value="Genomic_DNA"/>
</dbReference>
<feature type="transmembrane region" description="Helical" evidence="5">
    <location>
        <begin position="214"/>
        <end position="236"/>
    </location>
</feature>
<feature type="transmembrane region" description="Helical" evidence="5">
    <location>
        <begin position="10"/>
        <end position="26"/>
    </location>
</feature>
<keyword evidence="2 5" id="KW-0812">Transmembrane</keyword>
<dbReference type="AlphaFoldDB" id="A0A1F7YJT6"/>
<feature type="transmembrane region" description="Helical" evidence="5">
    <location>
        <begin position="405"/>
        <end position="424"/>
    </location>
</feature>
<protein>
    <recommendedName>
        <fullName evidence="6">O-antigen ligase-related domain-containing protein</fullName>
    </recommendedName>
</protein>
<evidence type="ECO:0000313" key="8">
    <source>
        <dbReference type="Proteomes" id="UP000179221"/>
    </source>
</evidence>
<evidence type="ECO:0000259" key="6">
    <source>
        <dbReference type="Pfam" id="PF04932"/>
    </source>
</evidence>
<feature type="transmembrane region" description="Helical" evidence="5">
    <location>
        <begin position="105"/>
        <end position="124"/>
    </location>
</feature>
<evidence type="ECO:0000256" key="5">
    <source>
        <dbReference type="SAM" id="Phobius"/>
    </source>
</evidence>
<dbReference type="InterPro" id="IPR007016">
    <property type="entry name" value="O-antigen_ligase-rel_domated"/>
</dbReference>
<feature type="transmembrane region" description="Helical" evidence="5">
    <location>
        <begin position="46"/>
        <end position="64"/>
    </location>
</feature>
<dbReference type="GO" id="GO:0016020">
    <property type="term" value="C:membrane"/>
    <property type="evidence" value="ECO:0007669"/>
    <property type="project" value="UniProtKB-SubCell"/>
</dbReference>
<feature type="transmembrane region" description="Helical" evidence="5">
    <location>
        <begin position="256"/>
        <end position="277"/>
    </location>
</feature>
<feature type="transmembrane region" description="Helical" evidence="5">
    <location>
        <begin position="189"/>
        <end position="207"/>
    </location>
</feature>
<dbReference type="Pfam" id="PF04932">
    <property type="entry name" value="Wzy_C"/>
    <property type="match status" value="1"/>
</dbReference>
<feature type="transmembrane region" description="Helical" evidence="5">
    <location>
        <begin position="71"/>
        <end position="93"/>
    </location>
</feature>
<name>A0A1F7YJT6_9BACT</name>
<keyword evidence="3 5" id="KW-1133">Transmembrane helix</keyword>
<feature type="transmembrane region" description="Helical" evidence="5">
    <location>
        <begin position="364"/>
        <end position="384"/>
    </location>
</feature>
<feature type="domain" description="O-antigen ligase-related" evidence="6">
    <location>
        <begin position="220"/>
        <end position="380"/>
    </location>
</feature>
<comment type="caution">
    <text evidence="7">The sequence shown here is derived from an EMBL/GenBank/DDBJ whole genome shotgun (WGS) entry which is preliminary data.</text>
</comment>
<evidence type="ECO:0000256" key="2">
    <source>
        <dbReference type="ARBA" id="ARBA00022692"/>
    </source>
</evidence>
<evidence type="ECO:0000313" key="7">
    <source>
        <dbReference type="EMBL" id="OGM27537.1"/>
    </source>
</evidence>
<dbReference type="Proteomes" id="UP000179221">
    <property type="component" value="Unassembled WGS sequence"/>
</dbReference>
<reference evidence="7 8" key="1">
    <citation type="journal article" date="2016" name="Nat. Commun.">
        <title>Thousands of microbial genomes shed light on interconnected biogeochemical processes in an aquifer system.</title>
        <authorList>
            <person name="Anantharaman K."/>
            <person name="Brown C.T."/>
            <person name="Hug L.A."/>
            <person name="Sharon I."/>
            <person name="Castelle C.J."/>
            <person name="Probst A.J."/>
            <person name="Thomas B.C."/>
            <person name="Singh A."/>
            <person name="Wilkins M.J."/>
            <person name="Karaoz U."/>
            <person name="Brodie E.L."/>
            <person name="Williams K.H."/>
            <person name="Hubbard S.S."/>
            <person name="Banfield J.F."/>
        </authorList>
    </citation>
    <scope>NUCLEOTIDE SEQUENCE [LARGE SCALE GENOMIC DNA]</scope>
</reference>
<evidence type="ECO:0000256" key="4">
    <source>
        <dbReference type="ARBA" id="ARBA00023136"/>
    </source>
</evidence>